<protein>
    <recommendedName>
        <fullName evidence="1">Endonuclease/exonuclease/phosphatase domain-containing protein</fullName>
    </recommendedName>
</protein>
<dbReference type="GO" id="GO:0003824">
    <property type="term" value="F:catalytic activity"/>
    <property type="evidence" value="ECO:0007669"/>
    <property type="project" value="InterPro"/>
</dbReference>
<evidence type="ECO:0000313" key="3">
    <source>
        <dbReference type="Proteomes" id="UP001251528"/>
    </source>
</evidence>
<name>A0AAJ0CS25_9HYPO</name>
<dbReference type="EMBL" id="JASWJB010000058">
    <property type="protein sequence ID" value="KAK2603723.1"/>
    <property type="molecule type" value="Genomic_DNA"/>
</dbReference>
<proteinExistence type="predicted"/>
<dbReference type="InterPro" id="IPR036691">
    <property type="entry name" value="Endo/exonu/phosph_ase_sf"/>
</dbReference>
<reference evidence="2" key="1">
    <citation type="submission" date="2023-06" db="EMBL/GenBank/DDBJ databases">
        <title>Conoideocrella luteorostrata (Hypocreales: Clavicipitaceae), a potential biocontrol fungus for elongate hemlock scale in United States Christmas tree production areas.</title>
        <authorList>
            <person name="Barrett H."/>
            <person name="Lovett B."/>
            <person name="Macias A.M."/>
            <person name="Stajich J.E."/>
            <person name="Kasson M.T."/>
        </authorList>
    </citation>
    <scope>NUCLEOTIDE SEQUENCE</scope>
    <source>
        <strain evidence="2">ARSEF 14590</strain>
    </source>
</reference>
<keyword evidence="3" id="KW-1185">Reference proteome</keyword>
<accession>A0AAJ0CS25</accession>
<feature type="domain" description="Endonuclease/exonuclease/phosphatase" evidence="1">
    <location>
        <begin position="1"/>
        <end position="263"/>
    </location>
</feature>
<dbReference type="PANTHER" id="PTHR41349">
    <property type="match status" value="1"/>
</dbReference>
<dbReference type="InterPro" id="IPR005135">
    <property type="entry name" value="Endo/exonuclease/phosphatase"/>
</dbReference>
<dbReference type="Gene3D" id="3.60.10.10">
    <property type="entry name" value="Endonuclease/exonuclease/phosphatase"/>
    <property type="match status" value="1"/>
</dbReference>
<dbReference type="AlphaFoldDB" id="A0AAJ0CS25"/>
<evidence type="ECO:0000259" key="1">
    <source>
        <dbReference type="Pfam" id="PF03372"/>
    </source>
</evidence>
<comment type="caution">
    <text evidence="2">The sequence shown here is derived from an EMBL/GenBank/DDBJ whole genome shotgun (WGS) entry which is preliminary data.</text>
</comment>
<dbReference type="Proteomes" id="UP001251528">
    <property type="component" value="Unassembled WGS sequence"/>
</dbReference>
<dbReference type="Pfam" id="PF03372">
    <property type="entry name" value="Exo_endo_phos"/>
    <property type="match status" value="1"/>
</dbReference>
<organism evidence="2 3">
    <name type="scientific">Conoideocrella luteorostrata</name>
    <dbReference type="NCBI Taxonomy" id="1105319"/>
    <lineage>
        <taxon>Eukaryota</taxon>
        <taxon>Fungi</taxon>
        <taxon>Dikarya</taxon>
        <taxon>Ascomycota</taxon>
        <taxon>Pezizomycotina</taxon>
        <taxon>Sordariomycetes</taxon>
        <taxon>Hypocreomycetidae</taxon>
        <taxon>Hypocreales</taxon>
        <taxon>Clavicipitaceae</taxon>
        <taxon>Conoideocrella</taxon>
    </lineage>
</organism>
<dbReference type="PANTHER" id="PTHR41349:SF1">
    <property type="entry name" value="PROTEIN CBG08683"/>
    <property type="match status" value="1"/>
</dbReference>
<evidence type="ECO:0000313" key="2">
    <source>
        <dbReference type="EMBL" id="KAK2603723.1"/>
    </source>
</evidence>
<dbReference type="SUPFAM" id="SSF56219">
    <property type="entry name" value="DNase I-like"/>
    <property type="match status" value="1"/>
</dbReference>
<sequence>MSYNLWFGGTKVNDYHNKQVRFLTDSGVDIVGVQESSGGHAKRLGEALGWDYWQGDDVGIISRYPIVEKYPASGVGGSVRIALDQDLEINVWNVHLGYDPYGPYDFCFSNMTREQVLNRESISGRTEQIKQIIKEMEPQLANADRIPVILTGDFNAPSHLDWTNFTRSLHCDVGSFDWPTSKYPIAAGMTDSFREVHRNPRTEPGITWSPIYLTNELRPEPKDRIDFIYKKGKHLRAYKSETVVAGKPRPEPNHQDNEWTSDHAAVNTIFKLRMS</sequence>
<gene>
    <name evidence="2" type="ORF">QQS21_004099</name>
</gene>